<dbReference type="OrthoDB" id="167718at2759"/>
<feature type="compositionally biased region" description="Acidic residues" evidence="1">
    <location>
        <begin position="31"/>
        <end position="50"/>
    </location>
</feature>
<evidence type="ECO:0000313" key="2">
    <source>
        <dbReference type="EMBL" id="EKM61265.1"/>
    </source>
</evidence>
<gene>
    <name evidence="2" type="ORF">PHACADRAFT_247756</name>
</gene>
<feature type="compositionally biased region" description="Basic residues" evidence="1">
    <location>
        <begin position="7"/>
        <end position="26"/>
    </location>
</feature>
<protein>
    <submittedName>
        <fullName evidence="2">Uncharacterized protein</fullName>
    </submittedName>
</protein>
<evidence type="ECO:0000256" key="1">
    <source>
        <dbReference type="SAM" id="MobiDB-lite"/>
    </source>
</evidence>
<feature type="compositionally biased region" description="Basic and acidic residues" evidence="1">
    <location>
        <begin position="51"/>
        <end position="92"/>
    </location>
</feature>
<dbReference type="InParanoid" id="K5WP80"/>
<dbReference type="KEGG" id="pco:PHACADRAFT_247756"/>
<sequence length="145" mass="16071">MSAAAKLTKKQRKALAFRERKGKGKAKASEDDVDNDIPVMEDQDLAEAEVESARVESQEASRLKDRGRPQMVEGKKRTRDADELGDHDGEKTKPKKRKTESKQAGSIVAEGYGGEATEKESTEGGKKDKQQRFILFIGTFVGSYH</sequence>
<dbReference type="STRING" id="650164.K5WP80"/>
<accession>K5WP80</accession>
<dbReference type="HOGENOM" id="CLU_1787494_0_0_1"/>
<dbReference type="GeneID" id="18914179"/>
<dbReference type="RefSeq" id="XP_007390692.1">
    <property type="nucleotide sequence ID" value="XM_007390630.1"/>
</dbReference>
<dbReference type="Proteomes" id="UP000008370">
    <property type="component" value="Unassembled WGS sequence"/>
</dbReference>
<dbReference type="AlphaFoldDB" id="K5WP80"/>
<dbReference type="EMBL" id="JH930468">
    <property type="protein sequence ID" value="EKM61265.1"/>
    <property type="molecule type" value="Genomic_DNA"/>
</dbReference>
<proteinExistence type="predicted"/>
<reference evidence="2 3" key="1">
    <citation type="journal article" date="2012" name="BMC Genomics">
        <title>Comparative genomics of the white-rot fungi, Phanerochaete carnosa and P. chrysosporium, to elucidate the genetic basis of the distinct wood types they colonize.</title>
        <authorList>
            <person name="Suzuki H."/>
            <person name="MacDonald J."/>
            <person name="Syed K."/>
            <person name="Salamov A."/>
            <person name="Hori C."/>
            <person name="Aerts A."/>
            <person name="Henrissat B."/>
            <person name="Wiebenga A."/>
            <person name="vanKuyk P.A."/>
            <person name="Barry K."/>
            <person name="Lindquist E."/>
            <person name="LaButti K."/>
            <person name="Lapidus A."/>
            <person name="Lucas S."/>
            <person name="Coutinho P."/>
            <person name="Gong Y."/>
            <person name="Samejima M."/>
            <person name="Mahadevan R."/>
            <person name="Abou-Zaid M."/>
            <person name="de Vries R.P."/>
            <person name="Igarashi K."/>
            <person name="Yadav J.S."/>
            <person name="Grigoriev I.V."/>
            <person name="Master E.R."/>
        </authorList>
    </citation>
    <scope>NUCLEOTIDE SEQUENCE [LARGE SCALE GENOMIC DNA]</scope>
    <source>
        <strain evidence="2 3">HHB-10118-sp</strain>
    </source>
</reference>
<name>K5WP80_PHACS</name>
<evidence type="ECO:0000313" key="3">
    <source>
        <dbReference type="Proteomes" id="UP000008370"/>
    </source>
</evidence>
<keyword evidence="3" id="KW-1185">Reference proteome</keyword>
<feature type="region of interest" description="Disordered" evidence="1">
    <location>
        <begin position="1"/>
        <end position="129"/>
    </location>
</feature>
<organism evidence="2 3">
    <name type="scientific">Phanerochaete carnosa (strain HHB-10118-sp)</name>
    <name type="common">White-rot fungus</name>
    <name type="synonym">Peniophora carnosa</name>
    <dbReference type="NCBI Taxonomy" id="650164"/>
    <lineage>
        <taxon>Eukaryota</taxon>
        <taxon>Fungi</taxon>
        <taxon>Dikarya</taxon>
        <taxon>Basidiomycota</taxon>
        <taxon>Agaricomycotina</taxon>
        <taxon>Agaricomycetes</taxon>
        <taxon>Polyporales</taxon>
        <taxon>Phanerochaetaceae</taxon>
        <taxon>Phanerochaete</taxon>
    </lineage>
</organism>
<feature type="compositionally biased region" description="Basic and acidic residues" evidence="1">
    <location>
        <begin position="116"/>
        <end position="129"/>
    </location>
</feature>